<reference evidence="1" key="1">
    <citation type="journal article" date="2023" name="GigaByte">
        <title>Genome assembly of the bearded iris, Iris pallida Lam.</title>
        <authorList>
            <person name="Bruccoleri R.E."/>
            <person name="Oakeley E.J."/>
            <person name="Faust A.M.E."/>
            <person name="Altorfer M."/>
            <person name="Dessus-Babus S."/>
            <person name="Burckhardt D."/>
            <person name="Oertli M."/>
            <person name="Naumann U."/>
            <person name="Petersen F."/>
            <person name="Wong J."/>
        </authorList>
    </citation>
    <scope>NUCLEOTIDE SEQUENCE</scope>
    <source>
        <strain evidence="1">GSM-AAB239-AS_SAM_17_03QT</strain>
    </source>
</reference>
<evidence type="ECO:0000313" key="2">
    <source>
        <dbReference type="Proteomes" id="UP001140949"/>
    </source>
</evidence>
<accession>A0AAX6EU36</accession>
<name>A0AAX6EU36_IRIPA</name>
<keyword evidence="2" id="KW-1185">Reference proteome</keyword>
<organism evidence="1 2">
    <name type="scientific">Iris pallida</name>
    <name type="common">Sweet iris</name>
    <dbReference type="NCBI Taxonomy" id="29817"/>
    <lineage>
        <taxon>Eukaryota</taxon>
        <taxon>Viridiplantae</taxon>
        <taxon>Streptophyta</taxon>
        <taxon>Embryophyta</taxon>
        <taxon>Tracheophyta</taxon>
        <taxon>Spermatophyta</taxon>
        <taxon>Magnoliopsida</taxon>
        <taxon>Liliopsida</taxon>
        <taxon>Asparagales</taxon>
        <taxon>Iridaceae</taxon>
        <taxon>Iridoideae</taxon>
        <taxon>Irideae</taxon>
        <taxon>Iris</taxon>
    </lineage>
</organism>
<protein>
    <submittedName>
        <fullName evidence="1">Uncharacterized protein</fullName>
    </submittedName>
</protein>
<evidence type="ECO:0000313" key="1">
    <source>
        <dbReference type="EMBL" id="KAJ6807600.1"/>
    </source>
</evidence>
<reference evidence="1" key="2">
    <citation type="submission" date="2023-04" db="EMBL/GenBank/DDBJ databases">
        <authorList>
            <person name="Bruccoleri R.E."/>
            <person name="Oakeley E.J."/>
            <person name="Faust A.-M."/>
            <person name="Dessus-Babus S."/>
            <person name="Altorfer M."/>
            <person name="Burckhardt D."/>
            <person name="Oertli M."/>
            <person name="Naumann U."/>
            <person name="Petersen F."/>
            <person name="Wong J."/>
        </authorList>
    </citation>
    <scope>NUCLEOTIDE SEQUENCE</scope>
    <source>
        <strain evidence="1">GSM-AAB239-AS_SAM_17_03QT</strain>
        <tissue evidence="1">Leaf</tissue>
    </source>
</reference>
<comment type="caution">
    <text evidence="1">The sequence shown here is derived from an EMBL/GenBank/DDBJ whole genome shotgun (WGS) entry which is preliminary data.</text>
</comment>
<dbReference type="Proteomes" id="UP001140949">
    <property type="component" value="Unassembled WGS sequence"/>
</dbReference>
<dbReference type="AlphaFoldDB" id="A0AAX6EU36"/>
<sequence length="97" mass="10915">MGLATLESRSCQAFISSVMDSKGFVPRMVNITCLELNQLITIKHDDIQLHTLPILSRSMASTFYGLVHFHLYLVLLLMTRCDTISCTLVLLCSCTYL</sequence>
<proteinExistence type="predicted"/>
<dbReference type="EMBL" id="JANAVB010033819">
    <property type="protein sequence ID" value="KAJ6807600.1"/>
    <property type="molecule type" value="Genomic_DNA"/>
</dbReference>
<gene>
    <name evidence="1" type="ORF">M6B38_169180</name>
</gene>